<comment type="caution">
    <text evidence="1">The sequence shown here is derived from an EMBL/GenBank/DDBJ whole genome shotgun (WGS) entry which is preliminary data.</text>
</comment>
<organism evidence="1">
    <name type="scientific">Tanacetum cinerariifolium</name>
    <name type="common">Dalmatian daisy</name>
    <name type="synonym">Chrysanthemum cinerariifolium</name>
    <dbReference type="NCBI Taxonomy" id="118510"/>
    <lineage>
        <taxon>Eukaryota</taxon>
        <taxon>Viridiplantae</taxon>
        <taxon>Streptophyta</taxon>
        <taxon>Embryophyta</taxon>
        <taxon>Tracheophyta</taxon>
        <taxon>Spermatophyta</taxon>
        <taxon>Magnoliopsida</taxon>
        <taxon>eudicotyledons</taxon>
        <taxon>Gunneridae</taxon>
        <taxon>Pentapetalae</taxon>
        <taxon>asterids</taxon>
        <taxon>campanulids</taxon>
        <taxon>Asterales</taxon>
        <taxon>Asteraceae</taxon>
        <taxon>Asteroideae</taxon>
        <taxon>Anthemideae</taxon>
        <taxon>Anthemidinae</taxon>
        <taxon>Tanacetum</taxon>
    </lineage>
</organism>
<dbReference type="EMBL" id="BKCJ011667283">
    <property type="protein sequence ID" value="GFD46175.1"/>
    <property type="molecule type" value="Genomic_DNA"/>
</dbReference>
<accession>A0A699WEW0</accession>
<gene>
    <name evidence="1" type="ORF">Tci_918144</name>
</gene>
<dbReference type="AlphaFoldDB" id="A0A699WEW0"/>
<protein>
    <submittedName>
        <fullName evidence="1">Uncharacterized protein</fullName>
    </submittedName>
</protein>
<feature type="non-terminal residue" evidence="1">
    <location>
        <position position="76"/>
    </location>
</feature>
<sequence>MKPSADEPALRSNQALLALLTKATSNPSAVTAGPLLLSEASFAELYHDALQVAQRGNAGSWLPRLRQLATQPENAA</sequence>
<reference evidence="1" key="1">
    <citation type="journal article" date="2019" name="Sci. Rep.">
        <title>Draft genome of Tanacetum cinerariifolium, the natural source of mosquito coil.</title>
        <authorList>
            <person name="Yamashiro T."/>
            <person name="Shiraishi A."/>
            <person name="Satake H."/>
            <person name="Nakayama K."/>
        </authorList>
    </citation>
    <scope>NUCLEOTIDE SEQUENCE</scope>
</reference>
<name>A0A699WEW0_TANCI</name>
<evidence type="ECO:0000313" key="1">
    <source>
        <dbReference type="EMBL" id="GFD46175.1"/>
    </source>
</evidence>
<proteinExistence type="predicted"/>